<keyword evidence="2" id="KW-1185">Reference proteome</keyword>
<name>A0ACB9JEM6_9ASTR</name>
<dbReference type="Proteomes" id="UP001056120">
    <property type="component" value="Linkage Group LG04"/>
</dbReference>
<dbReference type="EMBL" id="CM042021">
    <property type="protein sequence ID" value="KAI3818383.1"/>
    <property type="molecule type" value="Genomic_DNA"/>
</dbReference>
<organism evidence="1 2">
    <name type="scientific">Smallanthus sonchifolius</name>
    <dbReference type="NCBI Taxonomy" id="185202"/>
    <lineage>
        <taxon>Eukaryota</taxon>
        <taxon>Viridiplantae</taxon>
        <taxon>Streptophyta</taxon>
        <taxon>Embryophyta</taxon>
        <taxon>Tracheophyta</taxon>
        <taxon>Spermatophyta</taxon>
        <taxon>Magnoliopsida</taxon>
        <taxon>eudicotyledons</taxon>
        <taxon>Gunneridae</taxon>
        <taxon>Pentapetalae</taxon>
        <taxon>asterids</taxon>
        <taxon>campanulids</taxon>
        <taxon>Asterales</taxon>
        <taxon>Asteraceae</taxon>
        <taxon>Asteroideae</taxon>
        <taxon>Heliantheae alliance</taxon>
        <taxon>Millerieae</taxon>
        <taxon>Smallanthus</taxon>
    </lineage>
</organism>
<accession>A0ACB9JEM6</accession>
<gene>
    <name evidence="1" type="ORF">L1987_12189</name>
</gene>
<protein>
    <submittedName>
        <fullName evidence="1">Uncharacterized protein</fullName>
    </submittedName>
</protein>
<evidence type="ECO:0000313" key="2">
    <source>
        <dbReference type="Proteomes" id="UP001056120"/>
    </source>
</evidence>
<proteinExistence type="predicted"/>
<comment type="caution">
    <text evidence="1">The sequence shown here is derived from an EMBL/GenBank/DDBJ whole genome shotgun (WGS) entry which is preliminary data.</text>
</comment>
<sequence>MNTISPPYYKKDPFAILPNNNSPEYHPQSYNSSSQWMEAGSNFSNWNTNIQQLQGNNEAESSYIQQNNSTEENPSEESHQYEHASENPEDYPFNNSVSNSPDYQSYNSKTHVLYDPYMFPEPPYDGPFKEYFQAPPEYQNAYNDIMMGLRSYNITPIYSQNFHEGYADIPYENNPEKEERADSNIPYVPYYETIPIPAPHINENASGRERERMLLNRIVELEREKAESKKTGNEEYYYNSSEDESMGNNYGRIEKKRKVAGCTYKMFQDCKPYNFSRREGGIATLRWIENTESVLAINKCAEKDKVLYASNLFKDQALEWWNNIIAAKGREAAYAMGWSAFKTRVEKKYVPRMKGNR</sequence>
<reference evidence="2" key="1">
    <citation type="journal article" date="2022" name="Mol. Ecol. Resour.">
        <title>The genomes of chicory, endive, great burdock and yacon provide insights into Asteraceae palaeo-polyploidization history and plant inulin production.</title>
        <authorList>
            <person name="Fan W."/>
            <person name="Wang S."/>
            <person name="Wang H."/>
            <person name="Wang A."/>
            <person name="Jiang F."/>
            <person name="Liu H."/>
            <person name="Zhao H."/>
            <person name="Xu D."/>
            <person name="Zhang Y."/>
        </authorList>
    </citation>
    <scope>NUCLEOTIDE SEQUENCE [LARGE SCALE GENOMIC DNA]</scope>
    <source>
        <strain evidence="2">cv. Yunnan</strain>
    </source>
</reference>
<reference evidence="1 2" key="2">
    <citation type="journal article" date="2022" name="Mol. Ecol. Resour.">
        <title>The genomes of chicory, endive, great burdock and yacon provide insights into Asteraceae paleo-polyploidization history and plant inulin production.</title>
        <authorList>
            <person name="Fan W."/>
            <person name="Wang S."/>
            <person name="Wang H."/>
            <person name="Wang A."/>
            <person name="Jiang F."/>
            <person name="Liu H."/>
            <person name="Zhao H."/>
            <person name="Xu D."/>
            <person name="Zhang Y."/>
        </authorList>
    </citation>
    <scope>NUCLEOTIDE SEQUENCE [LARGE SCALE GENOMIC DNA]</scope>
    <source>
        <strain evidence="2">cv. Yunnan</strain>
        <tissue evidence="1">Leaves</tissue>
    </source>
</reference>
<evidence type="ECO:0000313" key="1">
    <source>
        <dbReference type="EMBL" id="KAI3818383.1"/>
    </source>
</evidence>